<feature type="compositionally biased region" description="Polar residues" evidence="1">
    <location>
        <begin position="282"/>
        <end position="310"/>
    </location>
</feature>
<dbReference type="GeneID" id="87808977"/>
<feature type="compositionally biased region" description="Polar residues" evidence="1">
    <location>
        <begin position="989"/>
        <end position="1002"/>
    </location>
</feature>
<dbReference type="Gene3D" id="1.20.900.10">
    <property type="entry name" value="Dbl homology (DH) domain"/>
    <property type="match status" value="1"/>
</dbReference>
<dbReference type="Pfam" id="PF00621">
    <property type="entry name" value="RhoGEF"/>
    <property type="match status" value="1"/>
</dbReference>
<feature type="compositionally biased region" description="Low complexity" evidence="1">
    <location>
        <begin position="970"/>
        <end position="982"/>
    </location>
</feature>
<dbReference type="InterPro" id="IPR027267">
    <property type="entry name" value="AH/BAR_dom_sf"/>
</dbReference>
<dbReference type="AlphaFoldDB" id="A0AAF0YEX0"/>
<feature type="region of interest" description="Disordered" evidence="1">
    <location>
        <begin position="1124"/>
        <end position="1156"/>
    </location>
</feature>
<feature type="compositionally biased region" description="Low complexity" evidence="1">
    <location>
        <begin position="164"/>
        <end position="173"/>
    </location>
</feature>
<feature type="compositionally biased region" description="Basic and acidic residues" evidence="1">
    <location>
        <begin position="371"/>
        <end position="382"/>
    </location>
</feature>
<dbReference type="GO" id="GO:0031991">
    <property type="term" value="P:regulation of actomyosin contractile ring contraction"/>
    <property type="evidence" value="ECO:0007669"/>
    <property type="project" value="TreeGrafter"/>
</dbReference>
<keyword evidence="4" id="KW-1185">Reference proteome</keyword>
<dbReference type="PROSITE" id="PS50010">
    <property type="entry name" value="DH_2"/>
    <property type="match status" value="1"/>
</dbReference>
<dbReference type="RefSeq" id="XP_062628285.1">
    <property type="nucleotide sequence ID" value="XM_062772301.1"/>
</dbReference>
<reference evidence="3" key="1">
    <citation type="submission" date="2023-10" db="EMBL/GenBank/DDBJ databases">
        <authorList>
            <person name="Noh H."/>
        </authorList>
    </citation>
    <scope>NUCLEOTIDE SEQUENCE</scope>
    <source>
        <strain evidence="3">DUCC4014</strain>
    </source>
</reference>
<protein>
    <submittedName>
        <fullName evidence="3">Dynamin-binding protein</fullName>
    </submittedName>
</protein>
<evidence type="ECO:0000313" key="3">
    <source>
        <dbReference type="EMBL" id="WOO82253.1"/>
    </source>
</evidence>
<dbReference type="SMART" id="SM00325">
    <property type="entry name" value="RhoGEF"/>
    <property type="match status" value="1"/>
</dbReference>
<dbReference type="SUPFAM" id="SSF103657">
    <property type="entry name" value="BAR/IMD domain-like"/>
    <property type="match status" value="1"/>
</dbReference>
<dbReference type="EMBL" id="CP086717">
    <property type="protein sequence ID" value="WOO82253.1"/>
    <property type="molecule type" value="Genomic_DNA"/>
</dbReference>
<name>A0AAF0YEX0_9TREE</name>
<evidence type="ECO:0000313" key="4">
    <source>
        <dbReference type="Proteomes" id="UP000827549"/>
    </source>
</evidence>
<feature type="compositionally biased region" description="Low complexity" evidence="1">
    <location>
        <begin position="1127"/>
        <end position="1147"/>
    </location>
</feature>
<dbReference type="InterPro" id="IPR051492">
    <property type="entry name" value="Dynamin-Rho_GEF"/>
</dbReference>
<feature type="region of interest" description="Disordered" evidence="1">
    <location>
        <begin position="144"/>
        <end position="240"/>
    </location>
</feature>
<dbReference type="InterPro" id="IPR000219">
    <property type="entry name" value="DH_dom"/>
</dbReference>
<feature type="compositionally biased region" description="Polar residues" evidence="1">
    <location>
        <begin position="196"/>
        <end position="211"/>
    </location>
</feature>
<proteinExistence type="predicted"/>
<feature type="compositionally biased region" description="Low complexity" evidence="1">
    <location>
        <begin position="950"/>
        <end position="961"/>
    </location>
</feature>
<dbReference type="Gene3D" id="1.20.1270.60">
    <property type="entry name" value="Arfaptin homology (AH) domain/BAR domain"/>
    <property type="match status" value="1"/>
</dbReference>
<dbReference type="SUPFAM" id="SSF48065">
    <property type="entry name" value="DBL homology domain (DH-domain)"/>
    <property type="match status" value="1"/>
</dbReference>
<feature type="region of interest" description="Disordered" evidence="1">
    <location>
        <begin position="12"/>
        <end position="130"/>
    </location>
</feature>
<feature type="compositionally biased region" description="Basic and acidic residues" evidence="1">
    <location>
        <begin position="330"/>
        <end position="354"/>
    </location>
</feature>
<gene>
    <name evidence="3" type="primary">Dnmbp</name>
    <name evidence="3" type="ORF">LOC62_04G005749</name>
</gene>
<sequence>MASAPAFNNIAYAPAPLTSMSAPPLSHVGSPVEEGTVRFPTTERPDFPSVYSQESAPPSAPPCSENVWSPPVILDQGSQLHESPIEEDEPLTMLPKSDSLRNSLQWGQKRDSGHLRRGSAAVGSEESHVANMGHTTVDLHGKALPTLPAMSPQSAPRDKDGSIPRTPTTPSRPNADQPATRSPSMPQLPVPRTRARGNTESSPKYMRSQTGPAHLRPGQSGHTRPKSMVFPFFPPSPATSSLSKRAHLIREIANTERAHATDLQLIQQAYVGSYIRPDSHHSIGTNGESSNSSGARVDSQHSQRSSSYGTPGSEDTRRTSAAESSTQRVSGHERKSVHERRSGHERRISGHDLTKAFGGLMSPVFRGNSTPRERGNSDRSIEHTPPTGSMASMDTLYPSGSSTAASSLSINTPAQSSPKTPTQSEAAALLTKMGPPVGRPLQPADLKAVFLNISQLAEASNELADAFERAMGSEEDLLQGSGERGSDHLGEVFSKMLSTLRPLYTYYCARQSTASARLTELMADPATAAHLNDCWLRVKSHTHAWNLDSMLIKPVQRITKYPLLFDDLLSCTSPSHPDYHHIRHAAEGARTLALEIDDAKRRKDVITSVIRKSPSIPSVNKDNKLPGTGGRLLALRRFKKDKSPSMSGTTTPGDSGGIPLDITPYAQSQLKELVNRLEEGEQNVRKVGKEMLEWASATKILLSAEGEVNNDFWKVYSLAGSTPNEHPHVKIEAYHNVQKEILATVWTEMNSEVCNSIMLMLGKLLDATKNPMTVIEKLNRKSSEYARYVAFKQAKKTVDRLLLTEASDYVAIHTQLLEELPDFLDGHQKIFEMAMSAFIMTQARFYEGIRDRVQLFAIQYLTMRPIDSASKQERRVSHARGIHRMFYNENSSAEKSMQRIGCVNGDLSGRPATVHEAKSPGAASNKSELHPLRHTPSTRSIKSTSRESSESSGTGRTRSMSLVQRDDALSRSGSISAGNSSRLLRRPSQLAQRQDSYSESNRSSGAFSLSGGAGNRSTASVPPLDRSRSHSRSDSRLTVLSTDSTEESIGRHSFGLPRIPLEGSGLVFDSFGFSPSKPSTPIYGRHDINGSGQSSPTASTDPALAALGLVNGSNSDVLTITMKHRSQPNQSSPLSTTTTSSASVLSNEPDASTSWQGSKTLYSCQAVADFNPAEHGNKRFQGLQFLSLATGDLVNVYHEVGRVADLRDFPYTSVGVENDGAVVCCAENGAIGVAMCSFLEPLQA</sequence>
<feature type="compositionally biased region" description="Polar residues" evidence="1">
    <location>
        <begin position="410"/>
        <end position="425"/>
    </location>
</feature>
<dbReference type="InterPro" id="IPR035899">
    <property type="entry name" value="DBL_dom_sf"/>
</dbReference>
<evidence type="ECO:0000256" key="1">
    <source>
        <dbReference type="SAM" id="MobiDB-lite"/>
    </source>
</evidence>
<feature type="region of interest" description="Disordered" evidence="1">
    <location>
        <begin position="902"/>
        <end position="1056"/>
    </location>
</feature>
<dbReference type="PANTHER" id="PTHR22834">
    <property type="entry name" value="NUCLEAR FUSION PROTEIN FUS2"/>
    <property type="match status" value="1"/>
</dbReference>
<feature type="compositionally biased region" description="Low complexity" evidence="1">
    <location>
        <begin position="399"/>
        <end position="409"/>
    </location>
</feature>
<dbReference type="GO" id="GO:0005737">
    <property type="term" value="C:cytoplasm"/>
    <property type="evidence" value="ECO:0007669"/>
    <property type="project" value="TreeGrafter"/>
</dbReference>
<evidence type="ECO:0000259" key="2">
    <source>
        <dbReference type="PROSITE" id="PS50010"/>
    </source>
</evidence>
<accession>A0AAF0YEX0</accession>
<feature type="region of interest" description="Disordered" evidence="1">
    <location>
        <begin position="277"/>
        <end position="425"/>
    </location>
</feature>
<dbReference type="GO" id="GO:0032955">
    <property type="term" value="P:regulation of division septum assembly"/>
    <property type="evidence" value="ECO:0007669"/>
    <property type="project" value="TreeGrafter"/>
</dbReference>
<dbReference type="GO" id="GO:0005085">
    <property type="term" value="F:guanyl-nucleotide exchange factor activity"/>
    <property type="evidence" value="ECO:0007669"/>
    <property type="project" value="InterPro"/>
</dbReference>
<dbReference type="Proteomes" id="UP000827549">
    <property type="component" value="Chromosome 4"/>
</dbReference>
<feature type="compositionally biased region" description="Basic and acidic residues" evidence="1">
    <location>
        <begin position="1025"/>
        <end position="1035"/>
    </location>
</feature>
<feature type="domain" description="DH" evidence="2">
    <location>
        <begin position="244"/>
        <end position="599"/>
    </location>
</feature>
<organism evidence="3 4">
    <name type="scientific">Vanrija pseudolonga</name>
    <dbReference type="NCBI Taxonomy" id="143232"/>
    <lineage>
        <taxon>Eukaryota</taxon>
        <taxon>Fungi</taxon>
        <taxon>Dikarya</taxon>
        <taxon>Basidiomycota</taxon>
        <taxon>Agaricomycotina</taxon>
        <taxon>Tremellomycetes</taxon>
        <taxon>Trichosporonales</taxon>
        <taxon>Trichosporonaceae</taxon>
        <taxon>Vanrija</taxon>
    </lineage>
</organism>
<dbReference type="PANTHER" id="PTHR22834:SF20">
    <property type="entry name" value="SH3 DOMAIN-CONTAINING PROTEIN"/>
    <property type="match status" value="1"/>
</dbReference>